<keyword evidence="2" id="KW-1185">Reference proteome</keyword>
<evidence type="ECO:0000313" key="1">
    <source>
        <dbReference type="EMBL" id="AMJ73487.1"/>
    </source>
</evidence>
<proteinExistence type="predicted"/>
<sequence>MQDTKYQKKHKNSRYLKRFILNTCFISIFQTIPHISFEWHTSGSVGEFQFEQQVTFSVSKDKGE</sequence>
<protein>
    <submittedName>
        <fullName evidence="1">Uncharacterized protein</fullName>
    </submittedName>
</protein>
<gene>
    <name evidence="1" type="ORF">AVL57_05555</name>
</gene>
<evidence type="ECO:0000313" key="2">
    <source>
        <dbReference type="Proteomes" id="UP000056750"/>
    </source>
</evidence>
<accession>A0ABN4LKU2</accession>
<dbReference type="Proteomes" id="UP000056750">
    <property type="component" value="Chromosome"/>
</dbReference>
<name>A0ABN4LKU2_9ALTE</name>
<dbReference type="EMBL" id="CP013926">
    <property type="protein sequence ID" value="AMJ73487.1"/>
    <property type="molecule type" value="Genomic_DNA"/>
</dbReference>
<organism evidence="1 2">
    <name type="scientific">Alteromonas stellipolaris</name>
    <dbReference type="NCBI Taxonomy" id="233316"/>
    <lineage>
        <taxon>Bacteria</taxon>
        <taxon>Pseudomonadati</taxon>
        <taxon>Pseudomonadota</taxon>
        <taxon>Gammaproteobacteria</taxon>
        <taxon>Alteromonadales</taxon>
        <taxon>Alteromonadaceae</taxon>
        <taxon>Alteromonas/Salinimonas group</taxon>
        <taxon>Alteromonas</taxon>
    </lineage>
</organism>
<reference evidence="1 2" key="1">
    <citation type="submission" date="2015-12" db="EMBL/GenBank/DDBJ databases">
        <title>Intraspecies pangenome expansion in the marine bacterium Alteromonas.</title>
        <authorList>
            <person name="Lopez-Perez M."/>
            <person name="Rodriguez-Valera F."/>
        </authorList>
    </citation>
    <scope>NUCLEOTIDE SEQUENCE [LARGE SCALE GENOMIC DNA]</scope>
    <source>
        <strain evidence="1 2">LMG 21861</strain>
    </source>
</reference>